<evidence type="ECO:0000313" key="2">
    <source>
        <dbReference type="Proteomes" id="UP001202248"/>
    </source>
</evidence>
<evidence type="ECO:0000313" key="1">
    <source>
        <dbReference type="EMBL" id="MCH5600093.1"/>
    </source>
</evidence>
<dbReference type="Proteomes" id="UP001202248">
    <property type="component" value="Unassembled WGS sequence"/>
</dbReference>
<sequence>MLIKRKEFLQIGSLATASMMMPKFLKAFESQALVPPGNKVVVVLQLSGGNDGLNTVIPVRNDIYYKLRPSLGIKMDKTAKLTDEVSLHPSLTALKGLYDEGNLAILNNVGYPNPDRSHFRSMDIWHSGSKSDEYWNTGWIGRYLDAQCSGCDKPTQALEVDDVLSLALKGEQANAIAVKDPKRLYGTSNEKFFKEVMKNHSADHHDEEPVEYLYKTMAQTLSSADYIFKQSRLHPTGAAYPNTELGNGFKTIASLIYSEINTKVYYISLGSFDTHVGQDAQQTRLFTQMNDAIKAFTDDLKKNGSMNDVLLFTFSEFGRRVAQNASNGTDHGTANNMFLISGGLKQKGMLNALPKLTDLKDGDLTYNVDFKDVYATVLKNWLNADADKVLGEVITCWPLCNIIYFLEKYPADRRKFLAQIFAENISANICGVLHWR</sequence>
<proteinExistence type="predicted"/>
<reference evidence="1 2" key="1">
    <citation type="submission" date="2022-02" db="EMBL/GenBank/DDBJ databases">
        <authorList>
            <person name="Min J."/>
        </authorList>
    </citation>
    <scope>NUCLEOTIDE SEQUENCE [LARGE SCALE GENOMIC DNA]</scope>
    <source>
        <strain evidence="1 2">GR10-1</strain>
    </source>
</reference>
<name>A0ABS9SP23_9BACT</name>
<protein>
    <submittedName>
        <fullName evidence="1">DUF1501 domain-containing protein</fullName>
    </submittedName>
</protein>
<dbReference type="PANTHER" id="PTHR43737:SF1">
    <property type="entry name" value="DUF1501 DOMAIN-CONTAINING PROTEIN"/>
    <property type="match status" value="1"/>
</dbReference>
<organism evidence="1 2">
    <name type="scientific">Niabella ginsengisoli</name>
    <dbReference type="NCBI Taxonomy" id="522298"/>
    <lineage>
        <taxon>Bacteria</taxon>
        <taxon>Pseudomonadati</taxon>
        <taxon>Bacteroidota</taxon>
        <taxon>Chitinophagia</taxon>
        <taxon>Chitinophagales</taxon>
        <taxon>Chitinophagaceae</taxon>
        <taxon>Niabella</taxon>
    </lineage>
</organism>
<dbReference type="InterPro" id="IPR010869">
    <property type="entry name" value="DUF1501"/>
</dbReference>
<gene>
    <name evidence="1" type="ORF">MKP09_20305</name>
</gene>
<dbReference type="RefSeq" id="WP_240832107.1">
    <property type="nucleotide sequence ID" value="NZ_JAKWBL010000004.1"/>
</dbReference>
<dbReference type="Pfam" id="PF07394">
    <property type="entry name" value="DUF1501"/>
    <property type="match status" value="1"/>
</dbReference>
<dbReference type="EMBL" id="JAKWBL010000004">
    <property type="protein sequence ID" value="MCH5600093.1"/>
    <property type="molecule type" value="Genomic_DNA"/>
</dbReference>
<keyword evidence="2" id="KW-1185">Reference proteome</keyword>
<dbReference type="PANTHER" id="PTHR43737">
    <property type="entry name" value="BLL7424 PROTEIN"/>
    <property type="match status" value="1"/>
</dbReference>
<accession>A0ABS9SP23</accession>
<comment type="caution">
    <text evidence="1">The sequence shown here is derived from an EMBL/GenBank/DDBJ whole genome shotgun (WGS) entry which is preliminary data.</text>
</comment>